<evidence type="ECO:0000256" key="1">
    <source>
        <dbReference type="ARBA" id="ARBA00009677"/>
    </source>
</evidence>
<feature type="domain" description="Flagellar basal body rod protein N-terminal" evidence="3">
    <location>
        <begin position="5"/>
        <end position="35"/>
    </location>
</feature>
<dbReference type="InterPro" id="IPR010930">
    <property type="entry name" value="Flg_bb/hook_C_dom"/>
</dbReference>
<keyword evidence="7" id="KW-1185">Reference proteome</keyword>
<name>A0A147K498_9BACI</name>
<comment type="caution">
    <text evidence="6">The sequence shown here is derived from an EMBL/GenBank/DDBJ whole genome shotgun (WGS) entry which is preliminary data.</text>
</comment>
<dbReference type="PROSITE" id="PS00588">
    <property type="entry name" value="FLAGELLA_BB_ROD"/>
    <property type="match status" value="1"/>
</dbReference>
<dbReference type="Pfam" id="PF22692">
    <property type="entry name" value="LlgE_F_G_D1"/>
    <property type="match status" value="1"/>
</dbReference>
<sequence>MLRGLYTAASGMIAQQRKTETLANNLANANTPGFKADQTSVRSFPEMLLMSVGQGTLPNQQRSTIPQLNSLQTSISTGVYVQELTPLLSQGDLFETGMKTDIGLYDINVPQGGTVLYTVQGENGVSYTRNGNLTLDGNGSLVTSNGYYVLDTNGNTITLGNEDFTVNDQGEIIQNGQGVAKLGVAYAADASTLRKIGTDLYESDGQLQNAYNVEGLQFQTVQGFLENSNVNESQTMTDMMTAYRSFEANQKLLQAYDKSLDKAVNEIGRL</sequence>
<dbReference type="PANTHER" id="PTHR30435:SF19">
    <property type="entry name" value="FLAGELLAR BASAL-BODY ROD PROTEIN FLGG"/>
    <property type="match status" value="1"/>
</dbReference>
<evidence type="ECO:0000313" key="7">
    <source>
        <dbReference type="Proteomes" id="UP000074108"/>
    </source>
</evidence>
<reference evidence="6 7" key="1">
    <citation type="journal article" date="2016" name="Front. Microbiol.">
        <title>Microevolution Analysis of Bacillus coahuilensis Unveils Differences in Phosphorus Acquisition Strategies and Their Regulation.</title>
        <authorList>
            <person name="Gomez-Lunar Z."/>
            <person name="Hernandez-Gonzalez I."/>
            <person name="Rodriguez-Torres M.D."/>
            <person name="Souza V."/>
            <person name="Olmedo-Alvarez G."/>
        </authorList>
    </citation>
    <scope>NUCLEOTIDE SEQUENCE [LARGE SCALE GENOMIC DNA]</scope>
    <source>
        <strain evidence="7">p1.1.43</strain>
    </source>
</reference>
<dbReference type="Pfam" id="PF00460">
    <property type="entry name" value="Flg_bb_rod"/>
    <property type="match status" value="1"/>
</dbReference>
<dbReference type="AlphaFoldDB" id="A0A147K498"/>
<accession>A0A147K498</accession>
<dbReference type="Pfam" id="PF06429">
    <property type="entry name" value="Flg_bbr_C"/>
    <property type="match status" value="1"/>
</dbReference>
<keyword evidence="6" id="KW-0282">Flagellum</keyword>
<comment type="subcellular location">
    <subcellularLocation>
        <location evidence="2">Bacterial flagellum basal body</location>
    </subcellularLocation>
</comment>
<evidence type="ECO:0000259" key="3">
    <source>
        <dbReference type="Pfam" id="PF00460"/>
    </source>
</evidence>
<dbReference type="GO" id="GO:0009425">
    <property type="term" value="C:bacterial-type flagellum basal body"/>
    <property type="evidence" value="ECO:0007669"/>
    <property type="project" value="UniProtKB-SubCell"/>
</dbReference>
<evidence type="ECO:0000256" key="2">
    <source>
        <dbReference type="RuleBase" id="RU362116"/>
    </source>
</evidence>
<dbReference type="InterPro" id="IPR019776">
    <property type="entry name" value="Flagellar_basal_body_rod_CS"/>
</dbReference>
<organism evidence="6 7">
    <name type="scientific">Bacillus coahuilensis p1.1.43</name>
    <dbReference type="NCBI Taxonomy" id="1150625"/>
    <lineage>
        <taxon>Bacteria</taxon>
        <taxon>Bacillati</taxon>
        <taxon>Bacillota</taxon>
        <taxon>Bacilli</taxon>
        <taxon>Bacillales</taxon>
        <taxon>Bacillaceae</taxon>
        <taxon>Bacillus</taxon>
    </lineage>
</organism>
<keyword evidence="6" id="KW-0966">Cell projection</keyword>
<gene>
    <name evidence="6" type="ORF">Q75_16245</name>
</gene>
<evidence type="ECO:0000313" key="6">
    <source>
        <dbReference type="EMBL" id="KUP04137.1"/>
    </source>
</evidence>
<dbReference type="STRING" id="1150625.Q75_16245"/>
<feature type="domain" description="Flagellar basal-body/hook protein C-terminal" evidence="4">
    <location>
        <begin position="221"/>
        <end position="265"/>
    </location>
</feature>
<dbReference type="OrthoDB" id="9800375at2"/>
<evidence type="ECO:0000259" key="5">
    <source>
        <dbReference type="Pfam" id="PF22692"/>
    </source>
</evidence>
<dbReference type="RefSeq" id="WP_010175624.1">
    <property type="nucleotide sequence ID" value="NZ_LDYG01000053.1"/>
</dbReference>
<dbReference type="Proteomes" id="UP000074108">
    <property type="component" value="Unassembled WGS sequence"/>
</dbReference>
<dbReference type="InterPro" id="IPR037925">
    <property type="entry name" value="FlgE/F/G-like"/>
</dbReference>
<dbReference type="InterPro" id="IPR053967">
    <property type="entry name" value="LlgE_F_G-like_D1"/>
</dbReference>
<comment type="similarity">
    <text evidence="1 2">Belongs to the flagella basal body rod proteins family.</text>
</comment>
<protein>
    <submittedName>
        <fullName evidence="6">Flagellar basal body rod protein FlgC</fullName>
    </submittedName>
</protein>
<feature type="domain" description="Flagellar hook protein FlgE/F/G-like D1" evidence="5">
    <location>
        <begin position="117"/>
        <end position="172"/>
    </location>
</feature>
<dbReference type="EMBL" id="LDYG01000053">
    <property type="protein sequence ID" value="KUP04137.1"/>
    <property type="molecule type" value="Genomic_DNA"/>
</dbReference>
<dbReference type="PANTHER" id="PTHR30435">
    <property type="entry name" value="FLAGELLAR PROTEIN"/>
    <property type="match status" value="1"/>
</dbReference>
<dbReference type="NCBIfam" id="TIGR03506">
    <property type="entry name" value="FlgEFG_subfam"/>
    <property type="match status" value="1"/>
</dbReference>
<dbReference type="InterPro" id="IPR020013">
    <property type="entry name" value="Flagellar_FlgE/F/G"/>
</dbReference>
<dbReference type="PATRIC" id="fig|1150625.3.peg.3409"/>
<evidence type="ECO:0000259" key="4">
    <source>
        <dbReference type="Pfam" id="PF06429"/>
    </source>
</evidence>
<dbReference type="SUPFAM" id="SSF117143">
    <property type="entry name" value="Flagellar hook protein flgE"/>
    <property type="match status" value="1"/>
</dbReference>
<dbReference type="GO" id="GO:0071978">
    <property type="term" value="P:bacterial-type flagellum-dependent swarming motility"/>
    <property type="evidence" value="ECO:0007669"/>
    <property type="project" value="TreeGrafter"/>
</dbReference>
<keyword evidence="2" id="KW-0975">Bacterial flagellum</keyword>
<keyword evidence="6" id="KW-0969">Cilium</keyword>
<dbReference type="InterPro" id="IPR001444">
    <property type="entry name" value="Flag_bb_rod_N"/>
</dbReference>
<proteinExistence type="inferred from homology"/>